<dbReference type="GO" id="GO:0005524">
    <property type="term" value="F:ATP binding"/>
    <property type="evidence" value="ECO:0007669"/>
    <property type="project" value="InterPro"/>
</dbReference>
<dbReference type="InterPro" id="IPR036249">
    <property type="entry name" value="Thioredoxin-like_sf"/>
</dbReference>
<proteinExistence type="predicted"/>
<dbReference type="Proteomes" id="UP000183200">
    <property type="component" value="Unassembled WGS sequence"/>
</dbReference>
<keyword evidence="1" id="KW-1133">Transmembrane helix</keyword>
<keyword evidence="3" id="KW-0413">Isomerase</keyword>
<evidence type="ECO:0000256" key="1">
    <source>
        <dbReference type="SAM" id="Phobius"/>
    </source>
</evidence>
<dbReference type="InterPro" id="IPR012336">
    <property type="entry name" value="Thioredoxin-like_fold"/>
</dbReference>
<dbReference type="Gene3D" id="3.40.30.10">
    <property type="entry name" value="Glutaredoxin"/>
    <property type="match status" value="1"/>
</dbReference>
<accession>A0A1G9K6P6</accession>
<dbReference type="InterPro" id="IPR005074">
    <property type="entry name" value="Peptidase_C39"/>
</dbReference>
<reference evidence="4" key="1">
    <citation type="submission" date="2016-10" db="EMBL/GenBank/DDBJ databases">
        <authorList>
            <person name="Varghese N."/>
            <person name="Submissions S."/>
        </authorList>
    </citation>
    <scope>NUCLEOTIDE SEQUENCE [LARGE SCALE GENOMIC DNA]</scope>
    <source>
        <strain evidence="4">DSM 19110</strain>
    </source>
</reference>
<dbReference type="AlphaFoldDB" id="A0A1G9K6P6"/>
<gene>
    <name evidence="3" type="ORF">SAMN05421820_101490</name>
</gene>
<dbReference type="Gene3D" id="1.20.1440.130">
    <property type="entry name" value="VKOR domain"/>
    <property type="match status" value="1"/>
</dbReference>
<dbReference type="CDD" id="cd12921">
    <property type="entry name" value="VKOR_4"/>
    <property type="match status" value="1"/>
</dbReference>
<dbReference type="SUPFAM" id="SSF52833">
    <property type="entry name" value="Thioredoxin-like"/>
    <property type="match status" value="1"/>
</dbReference>
<feature type="transmembrane region" description="Helical" evidence="1">
    <location>
        <begin position="320"/>
        <end position="339"/>
    </location>
</feature>
<name>A0A1G9K6P6_9SPHI</name>
<organism evidence="3 4">
    <name type="scientific">Pedobacter steynii</name>
    <dbReference type="NCBI Taxonomy" id="430522"/>
    <lineage>
        <taxon>Bacteria</taxon>
        <taxon>Pseudomonadati</taxon>
        <taxon>Bacteroidota</taxon>
        <taxon>Sphingobacteriia</taxon>
        <taxon>Sphingobacteriales</taxon>
        <taxon>Sphingobacteriaceae</taxon>
        <taxon>Pedobacter</taxon>
    </lineage>
</organism>
<evidence type="ECO:0000313" key="3">
    <source>
        <dbReference type="EMBL" id="SDL45560.1"/>
    </source>
</evidence>
<dbReference type="GO" id="GO:0006508">
    <property type="term" value="P:proteolysis"/>
    <property type="evidence" value="ECO:0007669"/>
    <property type="project" value="InterPro"/>
</dbReference>
<dbReference type="GO" id="GO:0008233">
    <property type="term" value="F:peptidase activity"/>
    <property type="evidence" value="ECO:0007669"/>
    <property type="project" value="InterPro"/>
</dbReference>
<keyword evidence="1" id="KW-0812">Transmembrane</keyword>
<dbReference type="PROSITE" id="PS50990">
    <property type="entry name" value="PEPTIDASE_C39"/>
    <property type="match status" value="1"/>
</dbReference>
<sequence>MPPLLNVLKDRSNSISVLTALLKALNIPVSFHTIKRNLEEHPDFPSLLSLSDCLYGWEVPHQIYQIEKKHYNPEDISFPFIAHMVGEEEKFILITEIEAGKVRYKDEHKFDAVMNEGDFLVKWDGVILYAQKESNSGEEKYWDNLVKGWIKILRIPFLILVLALIVFLCLDRNGLSWIQSSLLGLNLIGVFVTLLLLTHSIDSRNPFIQNLCTLGNKNGCNNILLSEAANVTSWLSWSEVGFCFFTGSSILLLNKDVETLHLLGWLNVASLPYTVYSFTYQYRVKNWCVLCCTVQVILWLETAVFFFTGSLGVVGNISPFSILCFLAPVAIWSFIKPFLIDAAQISSLKLQVKKFKYNSSLFYQLLGSQLHFQIPDSLKPVQLGNPLAKNTITIVSSPYCGPCATAHRMVEEWLTYREDIKLNIIFASSDDIEDPSTQVAVHINALNSLSGESLLKQAVEEWYAQKDKNYEEWARGFPVEINQESKEIAELHNEWCMEAKIGATPTILIDGYKLPAPYRLEDIIYLFN</sequence>
<dbReference type="RefSeq" id="WP_074604520.1">
    <property type="nucleotide sequence ID" value="NZ_FNGY01000001.1"/>
</dbReference>
<evidence type="ECO:0000259" key="2">
    <source>
        <dbReference type="PROSITE" id="PS50990"/>
    </source>
</evidence>
<dbReference type="GO" id="GO:0016020">
    <property type="term" value="C:membrane"/>
    <property type="evidence" value="ECO:0007669"/>
    <property type="project" value="InterPro"/>
</dbReference>
<dbReference type="InterPro" id="IPR038354">
    <property type="entry name" value="VKOR_sf"/>
</dbReference>
<dbReference type="Pfam" id="PF13462">
    <property type="entry name" value="Thioredoxin_4"/>
    <property type="match status" value="1"/>
</dbReference>
<protein>
    <submittedName>
        <fullName evidence="3">Protein-disulfide isomerase</fullName>
    </submittedName>
</protein>
<evidence type="ECO:0000313" key="4">
    <source>
        <dbReference type="Proteomes" id="UP000183200"/>
    </source>
</evidence>
<dbReference type="EMBL" id="FNGY01000001">
    <property type="protein sequence ID" value="SDL45560.1"/>
    <property type="molecule type" value="Genomic_DNA"/>
</dbReference>
<feature type="transmembrane region" description="Helical" evidence="1">
    <location>
        <begin position="182"/>
        <end position="201"/>
    </location>
</feature>
<dbReference type="OrthoDB" id="1100563at2"/>
<feature type="domain" description="Peptidase C39" evidence="2">
    <location>
        <begin position="11"/>
        <end position="130"/>
    </location>
</feature>
<keyword evidence="1" id="KW-0472">Membrane</keyword>
<keyword evidence="4" id="KW-1185">Reference proteome</keyword>
<dbReference type="Gene3D" id="3.90.70.10">
    <property type="entry name" value="Cysteine proteinases"/>
    <property type="match status" value="1"/>
</dbReference>
<dbReference type="GO" id="GO:0016853">
    <property type="term" value="F:isomerase activity"/>
    <property type="evidence" value="ECO:0007669"/>
    <property type="project" value="UniProtKB-KW"/>
</dbReference>
<feature type="transmembrane region" description="Helical" evidence="1">
    <location>
        <begin position="152"/>
        <end position="170"/>
    </location>
</feature>
<dbReference type="Pfam" id="PF03412">
    <property type="entry name" value="Peptidase_C39"/>
    <property type="match status" value="1"/>
</dbReference>
<feature type="transmembrane region" description="Helical" evidence="1">
    <location>
        <begin position="287"/>
        <end position="308"/>
    </location>
</feature>